<keyword evidence="1" id="KW-1133">Transmembrane helix</keyword>
<evidence type="ECO:0000313" key="2">
    <source>
        <dbReference type="EMBL" id="MFG6487717.1"/>
    </source>
</evidence>
<organism evidence="2 3">
    <name type="scientific">Pelomonas candidula</name>
    <dbReference type="NCBI Taxonomy" id="3299025"/>
    <lineage>
        <taxon>Bacteria</taxon>
        <taxon>Pseudomonadati</taxon>
        <taxon>Pseudomonadota</taxon>
        <taxon>Betaproteobacteria</taxon>
        <taxon>Burkholderiales</taxon>
        <taxon>Sphaerotilaceae</taxon>
        <taxon>Roseateles</taxon>
    </lineage>
</organism>
<dbReference type="EMBL" id="JBIGIC010000006">
    <property type="protein sequence ID" value="MFG6487717.1"/>
    <property type="molecule type" value="Genomic_DNA"/>
</dbReference>
<feature type="transmembrane region" description="Helical" evidence="1">
    <location>
        <begin position="12"/>
        <end position="33"/>
    </location>
</feature>
<dbReference type="PROSITE" id="PS00409">
    <property type="entry name" value="PROKAR_NTER_METHYL"/>
    <property type="match status" value="1"/>
</dbReference>
<gene>
    <name evidence="2" type="ORF">ACG04R_13625</name>
</gene>
<dbReference type="Gene3D" id="3.30.700.10">
    <property type="entry name" value="Glycoprotein, Type 4 Pilin"/>
    <property type="match status" value="1"/>
</dbReference>
<accession>A0ABW7HE15</accession>
<keyword evidence="1" id="KW-0472">Membrane</keyword>
<protein>
    <submittedName>
        <fullName evidence="2">Tfp pilus assembly protein FimT/FimU</fullName>
    </submittedName>
</protein>
<comment type="caution">
    <text evidence="2">The sequence shown here is derived from an EMBL/GenBank/DDBJ whole genome shotgun (WGS) entry which is preliminary data.</text>
</comment>
<dbReference type="SUPFAM" id="SSF54523">
    <property type="entry name" value="Pili subunits"/>
    <property type="match status" value="1"/>
</dbReference>
<dbReference type="RefSeq" id="WP_394411157.1">
    <property type="nucleotide sequence ID" value="NZ_JBIGIC010000006.1"/>
</dbReference>
<keyword evidence="1" id="KW-0812">Transmembrane</keyword>
<dbReference type="Proteomes" id="UP001606134">
    <property type="component" value="Unassembled WGS sequence"/>
</dbReference>
<keyword evidence="3" id="KW-1185">Reference proteome</keyword>
<dbReference type="InterPro" id="IPR012902">
    <property type="entry name" value="N_methyl_site"/>
</dbReference>
<dbReference type="NCBIfam" id="TIGR02532">
    <property type="entry name" value="IV_pilin_GFxxxE"/>
    <property type="match status" value="1"/>
</dbReference>
<evidence type="ECO:0000313" key="3">
    <source>
        <dbReference type="Proteomes" id="UP001606134"/>
    </source>
</evidence>
<evidence type="ECO:0000256" key="1">
    <source>
        <dbReference type="SAM" id="Phobius"/>
    </source>
</evidence>
<proteinExistence type="predicted"/>
<name>A0ABW7HE15_9BURK</name>
<reference evidence="2 3" key="1">
    <citation type="submission" date="2024-08" db="EMBL/GenBank/DDBJ databases">
        <authorList>
            <person name="Lu H."/>
        </authorList>
    </citation>
    <scope>NUCLEOTIDE SEQUENCE [LARGE SCALE GENOMIC DNA]</scope>
    <source>
        <strain evidence="2 3">BYS78W</strain>
    </source>
</reference>
<dbReference type="InterPro" id="IPR045584">
    <property type="entry name" value="Pilin-like"/>
</dbReference>
<dbReference type="Pfam" id="PF07963">
    <property type="entry name" value="N_methyl"/>
    <property type="match status" value="1"/>
</dbReference>
<sequence length="193" mass="20255">MKHLAASRSRAGVTLVEMLIGVAVLGVILAVAVPSMTSFMERRRVIATAGEIADIFTYARSEANVVDQMLNIHVEAVPSGIADFGSCIRLSTGTNDNCRCSYAKACPVGDGVVLRQLLLPRSNSVSFAASATWQGTIGVVSFLRQKHLTDVQNLAVTVTGARTGAQLAVQYNNAGRVRICSPGGTISGFPTCG</sequence>